<evidence type="ECO:0000313" key="1">
    <source>
        <dbReference type="EMBL" id="HIQ83721.1"/>
    </source>
</evidence>
<reference evidence="1" key="1">
    <citation type="submission" date="2020-10" db="EMBL/GenBank/DDBJ databases">
        <authorList>
            <person name="Gilroy R."/>
        </authorList>
    </citation>
    <scope>NUCLEOTIDE SEQUENCE</scope>
    <source>
        <strain evidence="1">ChiSjej6B24-2974</strain>
    </source>
</reference>
<sequence length="296" mass="32305">MFVADAHCDALLRMTLGQERSVTAQSLRLGGVGVQALAIFAGEDEHRGFHRVAPALQALRSFGVPVLTGDLPETPPRAPHAAVTIEGGELFEGEVENLRALDREVRLRMLGLTWNFENELGYPALGGETAGLKPRGKDFLREMGRLRILADVSHLNEAGFWDVCEHSALPPVASHSNCRWLCGAARNLTREQAKAIFARGGFIGMNFYPGFLCESGQAGIDDVVRHIDEMMALGGENCVGFGSDFDGISRHPESLASPADFPKLLEALQKHGYTQTQIEKIAGLNLYRVLRETNRG</sequence>
<evidence type="ECO:0000313" key="2">
    <source>
        <dbReference type="Proteomes" id="UP000824260"/>
    </source>
</evidence>
<dbReference type="Gene3D" id="3.20.20.140">
    <property type="entry name" value="Metal-dependent hydrolases"/>
    <property type="match status" value="1"/>
</dbReference>
<gene>
    <name evidence="1" type="ORF">IAA52_11535</name>
</gene>
<dbReference type="EMBL" id="DVFZ01000106">
    <property type="protein sequence ID" value="HIQ83721.1"/>
    <property type="molecule type" value="Genomic_DNA"/>
</dbReference>
<dbReference type="AlphaFoldDB" id="A0A9D1CXD2"/>
<protein>
    <submittedName>
        <fullName evidence="1">Membrane dipeptidase</fullName>
    </submittedName>
</protein>
<dbReference type="Pfam" id="PF01244">
    <property type="entry name" value="Peptidase_M19"/>
    <property type="match status" value="1"/>
</dbReference>
<name>A0A9D1CXD2_9FIRM</name>
<dbReference type="SUPFAM" id="SSF51556">
    <property type="entry name" value="Metallo-dependent hydrolases"/>
    <property type="match status" value="1"/>
</dbReference>
<dbReference type="PANTHER" id="PTHR10443">
    <property type="entry name" value="MICROSOMAL DIPEPTIDASE"/>
    <property type="match status" value="1"/>
</dbReference>
<organism evidence="1 2">
    <name type="scientific">Candidatus Pullichristensenella stercorigallinarum</name>
    <dbReference type="NCBI Taxonomy" id="2840909"/>
    <lineage>
        <taxon>Bacteria</taxon>
        <taxon>Bacillati</taxon>
        <taxon>Bacillota</taxon>
        <taxon>Clostridia</taxon>
        <taxon>Candidatus Pullichristensenella</taxon>
    </lineage>
</organism>
<dbReference type="GO" id="GO:0006508">
    <property type="term" value="P:proteolysis"/>
    <property type="evidence" value="ECO:0007669"/>
    <property type="project" value="InterPro"/>
</dbReference>
<comment type="caution">
    <text evidence="1">The sequence shown here is derived from an EMBL/GenBank/DDBJ whole genome shotgun (WGS) entry which is preliminary data.</text>
</comment>
<reference evidence="1" key="2">
    <citation type="journal article" date="2021" name="PeerJ">
        <title>Extensive microbial diversity within the chicken gut microbiome revealed by metagenomics and culture.</title>
        <authorList>
            <person name="Gilroy R."/>
            <person name="Ravi A."/>
            <person name="Getino M."/>
            <person name="Pursley I."/>
            <person name="Horton D.L."/>
            <person name="Alikhan N.F."/>
            <person name="Baker D."/>
            <person name="Gharbi K."/>
            <person name="Hall N."/>
            <person name="Watson M."/>
            <person name="Adriaenssens E.M."/>
            <person name="Foster-Nyarko E."/>
            <person name="Jarju S."/>
            <person name="Secka A."/>
            <person name="Antonio M."/>
            <person name="Oren A."/>
            <person name="Chaudhuri R.R."/>
            <person name="La Ragione R."/>
            <person name="Hildebrand F."/>
            <person name="Pallen M.J."/>
        </authorList>
    </citation>
    <scope>NUCLEOTIDE SEQUENCE</scope>
    <source>
        <strain evidence="1">ChiSjej6B24-2974</strain>
    </source>
</reference>
<dbReference type="PROSITE" id="PS51365">
    <property type="entry name" value="RENAL_DIPEPTIDASE_2"/>
    <property type="match status" value="1"/>
</dbReference>
<accession>A0A9D1CXD2</accession>
<dbReference type="GO" id="GO:0070573">
    <property type="term" value="F:metallodipeptidase activity"/>
    <property type="evidence" value="ECO:0007669"/>
    <property type="project" value="InterPro"/>
</dbReference>
<dbReference type="InterPro" id="IPR008257">
    <property type="entry name" value="Pept_M19"/>
</dbReference>
<dbReference type="PANTHER" id="PTHR10443:SF12">
    <property type="entry name" value="DIPEPTIDASE"/>
    <property type="match status" value="1"/>
</dbReference>
<proteinExistence type="predicted"/>
<dbReference type="InterPro" id="IPR032466">
    <property type="entry name" value="Metal_Hydrolase"/>
</dbReference>
<dbReference type="Proteomes" id="UP000824260">
    <property type="component" value="Unassembled WGS sequence"/>
</dbReference>